<feature type="compositionally biased region" description="Acidic residues" evidence="8">
    <location>
        <begin position="272"/>
        <end position="283"/>
    </location>
</feature>
<keyword evidence="11" id="KW-1185">Reference proteome</keyword>
<dbReference type="PANTHER" id="PTHR45959">
    <property type="entry name" value="BHLH TRANSCRIPTION FACTOR"/>
    <property type="match status" value="1"/>
</dbReference>
<dbReference type="Gramene" id="Manes.13G105700.2.v8.1">
    <property type="protein sequence ID" value="Manes.13G105700.2.v8.1.CDS"/>
    <property type="gene ID" value="Manes.13G105700.v8.1"/>
</dbReference>
<gene>
    <name evidence="10" type="ORF">MANES_13G105700v8</name>
</gene>
<dbReference type="GO" id="GO:0046983">
    <property type="term" value="F:protein dimerization activity"/>
    <property type="evidence" value="ECO:0007669"/>
    <property type="project" value="InterPro"/>
</dbReference>
<dbReference type="SUPFAM" id="SSF47459">
    <property type="entry name" value="HLH, helix-loop-helix DNA-binding domain"/>
    <property type="match status" value="1"/>
</dbReference>
<evidence type="ECO:0000256" key="6">
    <source>
        <dbReference type="ARBA" id="ARBA00023242"/>
    </source>
</evidence>
<keyword evidence="7" id="KW-0175">Coiled coil</keyword>
<dbReference type="Gramene" id="Manes.13G105700.4.v8.1">
    <property type="protein sequence ID" value="Manes.13G105700.4.v8.1.CDS"/>
    <property type="gene ID" value="Manes.13G105700.v8.1"/>
</dbReference>
<dbReference type="InterPro" id="IPR052610">
    <property type="entry name" value="bHLH_transcription_regulator"/>
</dbReference>
<dbReference type="PROSITE" id="PS50888">
    <property type="entry name" value="BHLH"/>
    <property type="match status" value="1"/>
</dbReference>
<keyword evidence="3" id="KW-0805">Transcription regulation</keyword>
<feature type="domain" description="BHLH" evidence="9">
    <location>
        <begin position="194"/>
        <end position="243"/>
    </location>
</feature>
<dbReference type="InterPro" id="IPR036638">
    <property type="entry name" value="HLH_DNA-bd_sf"/>
</dbReference>
<keyword evidence="6" id="KW-0539">Nucleus</keyword>
<dbReference type="PANTHER" id="PTHR45959:SF2">
    <property type="entry name" value="BHLH TRANSCRIPTION FACTOR"/>
    <property type="match status" value="1"/>
</dbReference>
<evidence type="ECO:0000256" key="7">
    <source>
        <dbReference type="SAM" id="Coils"/>
    </source>
</evidence>
<reference evidence="11" key="1">
    <citation type="journal article" date="2016" name="Nat. Biotechnol.">
        <title>Sequencing wild and cultivated cassava and related species reveals extensive interspecific hybridization and genetic diversity.</title>
        <authorList>
            <person name="Bredeson J.V."/>
            <person name="Lyons J.B."/>
            <person name="Prochnik S.E."/>
            <person name="Wu G.A."/>
            <person name="Ha C.M."/>
            <person name="Edsinger-Gonzales E."/>
            <person name="Grimwood J."/>
            <person name="Schmutz J."/>
            <person name="Rabbi I.Y."/>
            <person name="Egesi C."/>
            <person name="Nauluvula P."/>
            <person name="Lebot V."/>
            <person name="Ndunguru J."/>
            <person name="Mkamilo G."/>
            <person name="Bart R.S."/>
            <person name="Setter T.L."/>
            <person name="Gleadow R.M."/>
            <person name="Kulakow P."/>
            <person name="Ferguson M.E."/>
            <person name="Rounsley S."/>
            <person name="Rokhsar D.S."/>
        </authorList>
    </citation>
    <scope>NUCLEOTIDE SEQUENCE [LARGE SCALE GENOMIC DNA]</scope>
    <source>
        <strain evidence="11">cv. AM560-2</strain>
    </source>
</reference>
<evidence type="ECO:0000256" key="1">
    <source>
        <dbReference type="ARBA" id="ARBA00004123"/>
    </source>
</evidence>
<evidence type="ECO:0000313" key="10">
    <source>
        <dbReference type="EMBL" id="OAY33545.1"/>
    </source>
</evidence>
<dbReference type="GO" id="GO:0005634">
    <property type="term" value="C:nucleus"/>
    <property type="evidence" value="ECO:0007669"/>
    <property type="project" value="UniProtKB-SubCell"/>
</dbReference>
<evidence type="ECO:0000256" key="2">
    <source>
        <dbReference type="ARBA" id="ARBA00011738"/>
    </source>
</evidence>
<evidence type="ECO:0000313" key="11">
    <source>
        <dbReference type="Proteomes" id="UP000091857"/>
    </source>
</evidence>
<dbReference type="Gene3D" id="4.10.280.10">
    <property type="entry name" value="Helix-loop-helix DNA-binding domain"/>
    <property type="match status" value="1"/>
</dbReference>
<feature type="compositionally biased region" description="Polar residues" evidence="8">
    <location>
        <begin position="95"/>
        <end position="118"/>
    </location>
</feature>
<sequence>MDIAPARWFTEQDLEDYNLIHEYHMNYLDELTNQNMAAALGENLRQSFSSESYSSYPPFKAKDTATATANTTTLSSSSIENSQTSSERPSKLHETNSWNSSMITTDHQSPRPSTTPQILSFESSSVSAPANSQQFFMTLDSTTVKPKDEAASPRNMHFQPLISKVAPFGNQNHEIKTRQGTTNKRPYSMTRTPAHAQDHILAERKRREKLSQRFIALSAIVPGLKKMDKASVLGDAIKHVKQLQERVKVLEEQTKKRTVESVVLVKKSQVSADDDSSSCDENSDGGSDSALPEIEARVSDKDVLIRIHCGKQQGVVPKILNEVENLNLSIINSSILPFGNSTLDITIIAQMEAETSMAVKDLVKNLRVAFLKFM</sequence>
<dbReference type="GO" id="GO:0003677">
    <property type="term" value="F:DNA binding"/>
    <property type="evidence" value="ECO:0007669"/>
    <property type="project" value="UniProtKB-KW"/>
</dbReference>
<dbReference type="EMBL" id="CM004399">
    <property type="protein sequence ID" value="OAY33545.1"/>
    <property type="molecule type" value="Genomic_DNA"/>
</dbReference>
<evidence type="ECO:0000256" key="3">
    <source>
        <dbReference type="ARBA" id="ARBA00023015"/>
    </source>
</evidence>
<dbReference type="STRING" id="3983.A0A2C9URS6"/>
<feature type="region of interest" description="Disordered" evidence="8">
    <location>
        <begin position="174"/>
        <end position="196"/>
    </location>
</feature>
<keyword evidence="4" id="KW-0238">DNA-binding</keyword>
<dbReference type="InterPro" id="IPR054502">
    <property type="entry name" value="bHLH-TF_ACT-like_plant"/>
</dbReference>
<feature type="compositionally biased region" description="Polar residues" evidence="8">
    <location>
        <begin position="178"/>
        <end position="191"/>
    </location>
</feature>
<dbReference type="GO" id="GO:0006355">
    <property type="term" value="P:regulation of DNA-templated transcription"/>
    <property type="evidence" value="ECO:0007669"/>
    <property type="project" value="UniProtKB-ARBA"/>
</dbReference>
<feature type="region of interest" description="Disordered" evidence="8">
    <location>
        <begin position="272"/>
        <end position="292"/>
    </location>
</feature>
<name>A0A2C9URS6_MANES</name>
<evidence type="ECO:0000256" key="5">
    <source>
        <dbReference type="ARBA" id="ARBA00023163"/>
    </source>
</evidence>
<organism evidence="10 11">
    <name type="scientific">Manihot esculenta</name>
    <name type="common">Cassava</name>
    <name type="synonym">Jatropha manihot</name>
    <dbReference type="NCBI Taxonomy" id="3983"/>
    <lineage>
        <taxon>Eukaryota</taxon>
        <taxon>Viridiplantae</taxon>
        <taxon>Streptophyta</taxon>
        <taxon>Embryophyta</taxon>
        <taxon>Tracheophyta</taxon>
        <taxon>Spermatophyta</taxon>
        <taxon>Magnoliopsida</taxon>
        <taxon>eudicotyledons</taxon>
        <taxon>Gunneridae</taxon>
        <taxon>Pentapetalae</taxon>
        <taxon>rosids</taxon>
        <taxon>fabids</taxon>
        <taxon>Malpighiales</taxon>
        <taxon>Euphorbiaceae</taxon>
        <taxon>Crotonoideae</taxon>
        <taxon>Manihoteae</taxon>
        <taxon>Manihot</taxon>
    </lineage>
</organism>
<comment type="subunit">
    <text evidence="2">Homodimer.</text>
</comment>
<keyword evidence="5" id="KW-0804">Transcription</keyword>
<dbReference type="OrthoDB" id="690068at2759"/>
<comment type="caution">
    <text evidence="10">The sequence shown here is derived from an EMBL/GenBank/DDBJ whole genome shotgun (WGS) entry which is preliminary data.</text>
</comment>
<evidence type="ECO:0000256" key="8">
    <source>
        <dbReference type="SAM" id="MobiDB-lite"/>
    </source>
</evidence>
<evidence type="ECO:0000256" key="4">
    <source>
        <dbReference type="ARBA" id="ARBA00023125"/>
    </source>
</evidence>
<feature type="compositionally biased region" description="Low complexity" evidence="8">
    <location>
        <begin position="67"/>
        <end position="86"/>
    </location>
</feature>
<feature type="region of interest" description="Disordered" evidence="8">
    <location>
        <begin position="67"/>
        <end position="118"/>
    </location>
</feature>
<comment type="subcellular location">
    <subcellularLocation>
        <location evidence="1">Nucleus</location>
    </subcellularLocation>
</comment>
<dbReference type="Pfam" id="PF22754">
    <property type="entry name" value="bHLH-TF_ACT-like_plant"/>
    <property type="match status" value="1"/>
</dbReference>
<protein>
    <recommendedName>
        <fullName evidence="9">BHLH domain-containing protein</fullName>
    </recommendedName>
</protein>
<dbReference type="SMART" id="SM00353">
    <property type="entry name" value="HLH"/>
    <property type="match status" value="1"/>
</dbReference>
<dbReference type="Pfam" id="PF00010">
    <property type="entry name" value="HLH"/>
    <property type="match status" value="1"/>
</dbReference>
<proteinExistence type="predicted"/>
<dbReference type="AlphaFoldDB" id="A0A2C9URS6"/>
<dbReference type="CDD" id="cd11452">
    <property type="entry name" value="bHLH_AtNAI1_like"/>
    <property type="match status" value="1"/>
</dbReference>
<accession>A0A2C9URS6</accession>
<dbReference type="SMR" id="A0A2C9URS6"/>
<dbReference type="Proteomes" id="UP000091857">
    <property type="component" value="Chromosome 13"/>
</dbReference>
<feature type="coiled-coil region" evidence="7">
    <location>
        <begin position="233"/>
        <end position="260"/>
    </location>
</feature>
<dbReference type="FunFam" id="4.10.280.10:FF:000095">
    <property type="entry name" value="Basic helix-loop-helix family protein"/>
    <property type="match status" value="1"/>
</dbReference>
<evidence type="ECO:0000259" key="9">
    <source>
        <dbReference type="PROSITE" id="PS50888"/>
    </source>
</evidence>
<dbReference type="InterPro" id="IPR011598">
    <property type="entry name" value="bHLH_dom"/>
</dbReference>